<evidence type="ECO:0000256" key="7">
    <source>
        <dbReference type="SAM" id="MobiDB-lite"/>
    </source>
</evidence>
<accession>A0A0L0HEI4</accession>
<keyword evidence="6 8" id="KW-0472">Membrane</keyword>
<evidence type="ECO:0000256" key="2">
    <source>
        <dbReference type="ARBA" id="ARBA00009003"/>
    </source>
</evidence>
<dbReference type="Proteomes" id="UP000053201">
    <property type="component" value="Unassembled WGS sequence"/>
</dbReference>
<feature type="region of interest" description="Disordered" evidence="7">
    <location>
        <begin position="1"/>
        <end position="33"/>
    </location>
</feature>
<dbReference type="InterPro" id="IPR007577">
    <property type="entry name" value="GlycoTrfase_DXD_sugar-bd_CS"/>
</dbReference>
<dbReference type="GO" id="GO:0000139">
    <property type="term" value="C:Golgi membrane"/>
    <property type="evidence" value="ECO:0007669"/>
    <property type="project" value="UniProtKB-SubCell"/>
</dbReference>
<evidence type="ECO:0000313" key="10">
    <source>
        <dbReference type="EMBL" id="KNC99512.1"/>
    </source>
</evidence>
<sequence length="494" mass="55590">MALTSSSKEGQHEKDMPSSPPITPTRSLRSPTTNSLAEKMVQKAGHPSTAFLYGVVAGTSMLSLILLALYLCSTGHGWEELKMQKLLWWDAWYLGRISEQDVAELPIGCLDFHLNSFARGERHISADDNERSVTNSTVRPTVADQEAHASSNIIFLHFNTKLSTFRYLCSVESAARMNTKHSISIHAENVMDFETKLQGWRSAVGPKIAGRVNVKPLEYDAYFADTPLEKWWKSGSYNNSYWVGQNLGNAYRLAAVYKEGGTYLDMDIISLNSLGAAGRYVAREQIDVINNAALSFPKGDALLWAIMEEFVAGWNGYLWANNGPYAVTRTFQKKCQKSVYHLGLVPTQPPTPKNKTTQHLRRQSSPSYLPQPTPTRSMNHLLPRARKPAFGLSHADYTDPSILHDHPYCADMNVLRPSRFYPIHYSRRSNLTNDWTLSCGKLQAMKRESLGLHWWHKMVADDELLHRESLLGRVMRTQCPGVVDAYGLRALGIE</sequence>
<evidence type="ECO:0000259" key="9">
    <source>
        <dbReference type="Pfam" id="PF04572"/>
    </source>
</evidence>
<dbReference type="InParanoid" id="A0A0L0HEI4"/>
<dbReference type="RefSeq" id="XP_016607552.1">
    <property type="nucleotide sequence ID" value="XM_016757390.1"/>
</dbReference>
<dbReference type="eggNOG" id="KOG1928">
    <property type="taxonomic scope" value="Eukaryota"/>
</dbReference>
<evidence type="ECO:0000256" key="4">
    <source>
        <dbReference type="ARBA" id="ARBA00022679"/>
    </source>
</evidence>
<gene>
    <name evidence="10" type="ORF">SPPG_09233</name>
</gene>
<dbReference type="Pfam" id="PF04572">
    <property type="entry name" value="Gb3_synth"/>
    <property type="match status" value="2"/>
</dbReference>
<dbReference type="VEuPathDB" id="FungiDB:SPPG_09233"/>
<dbReference type="AlphaFoldDB" id="A0A0L0HEI4"/>
<keyword evidence="8" id="KW-0812">Transmembrane</keyword>
<keyword evidence="3" id="KW-0328">Glycosyltransferase</keyword>
<dbReference type="Pfam" id="PF04488">
    <property type="entry name" value="Gly_transf_sug"/>
    <property type="match status" value="1"/>
</dbReference>
<feature type="compositionally biased region" description="Polar residues" evidence="7">
    <location>
        <begin position="363"/>
        <end position="378"/>
    </location>
</feature>
<dbReference type="GO" id="GO:0006688">
    <property type="term" value="P:glycosphingolipid biosynthetic process"/>
    <property type="evidence" value="ECO:0007669"/>
    <property type="project" value="TreeGrafter"/>
</dbReference>
<protein>
    <recommendedName>
        <fullName evidence="9">Alpha 1,4-glycosyltransferase domain-containing protein</fullName>
    </recommendedName>
</protein>
<keyword evidence="4" id="KW-0808">Transferase</keyword>
<dbReference type="SUPFAM" id="SSF53448">
    <property type="entry name" value="Nucleotide-diphospho-sugar transferases"/>
    <property type="match status" value="1"/>
</dbReference>
<dbReference type="Gene3D" id="3.90.550.20">
    <property type="match status" value="1"/>
</dbReference>
<dbReference type="EMBL" id="KQ257457">
    <property type="protein sequence ID" value="KNC99512.1"/>
    <property type="molecule type" value="Genomic_DNA"/>
</dbReference>
<evidence type="ECO:0000256" key="3">
    <source>
        <dbReference type="ARBA" id="ARBA00022676"/>
    </source>
</evidence>
<feature type="domain" description="Alpha 1,4-glycosyltransferase" evidence="9">
    <location>
        <begin position="296"/>
        <end position="338"/>
    </location>
</feature>
<comment type="similarity">
    <text evidence="2">Belongs to the glycosyltransferase 32 family.</text>
</comment>
<evidence type="ECO:0000256" key="6">
    <source>
        <dbReference type="ARBA" id="ARBA00023136"/>
    </source>
</evidence>
<dbReference type="GO" id="GO:0016758">
    <property type="term" value="F:hexosyltransferase activity"/>
    <property type="evidence" value="ECO:0007669"/>
    <property type="project" value="TreeGrafter"/>
</dbReference>
<dbReference type="GeneID" id="27692358"/>
<feature type="compositionally biased region" description="Polar residues" evidence="7">
    <location>
        <begin position="24"/>
        <end position="33"/>
    </location>
</feature>
<dbReference type="InterPro" id="IPR029044">
    <property type="entry name" value="Nucleotide-diphossugar_trans"/>
</dbReference>
<dbReference type="PANTHER" id="PTHR12042">
    <property type="entry name" value="LACTOSYLCERAMIDE 4-ALPHA-GALACTOSYLTRANSFERASE ALPHA- 1,4-GALACTOSYLTRANSFERASE"/>
    <property type="match status" value="1"/>
</dbReference>
<feature type="transmembrane region" description="Helical" evidence="8">
    <location>
        <begin position="50"/>
        <end position="71"/>
    </location>
</feature>
<dbReference type="PANTHER" id="PTHR12042:SF21">
    <property type="entry name" value="ALPHA1,4-GALACTOSYLTRANSFERASE 1-RELATED"/>
    <property type="match status" value="1"/>
</dbReference>
<dbReference type="InterPro" id="IPR051981">
    <property type="entry name" value="Glycosyltransf_32"/>
</dbReference>
<reference evidence="10 11" key="1">
    <citation type="submission" date="2009-08" db="EMBL/GenBank/DDBJ databases">
        <title>The Genome Sequence of Spizellomyces punctatus strain DAOM BR117.</title>
        <authorList>
            <consortium name="The Broad Institute Genome Sequencing Platform"/>
            <person name="Russ C."/>
            <person name="Cuomo C."/>
            <person name="Shea T."/>
            <person name="Young S.K."/>
            <person name="Zeng Q."/>
            <person name="Koehrsen M."/>
            <person name="Haas B."/>
            <person name="Borodovsky M."/>
            <person name="Guigo R."/>
            <person name="Alvarado L."/>
            <person name="Berlin A."/>
            <person name="Bochicchio J."/>
            <person name="Borenstein D."/>
            <person name="Chapman S."/>
            <person name="Chen Z."/>
            <person name="Engels R."/>
            <person name="Freedman E."/>
            <person name="Gellesch M."/>
            <person name="Goldberg J."/>
            <person name="Griggs A."/>
            <person name="Gujja S."/>
            <person name="Heiman D."/>
            <person name="Hepburn T."/>
            <person name="Howarth C."/>
            <person name="Jen D."/>
            <person name="Larson L."/>
            <person name="Lewis B."/>
            <person name="Mehta T."/>
            <person name="Park D."/>
            <person name="Pearson M."/>
            <person name="Roberts A."/>
            <person name="Saif S."/>
            <person name="Shenoy N."/>
            <person name="Sisk P."/>
            <person name="Stolte C."/>
            <person name="Sykes S."/>
            <person name="Thomson T."/>
            <person name="Walk T."/>
            <person name="White J."/>
            <person name="Yandava C."/>
            <person name="Burger G."/>
            <person name="Gray M.W."/>
            <person name="Holland P.W.H."/>
            <person name="King N."/>
            <person name="Lang F.B.F."/>
            <person name="Roger A.J."/>
            <person name="Ruiz-Trillo I."/>
            <person name="Lander E."/>
            <person name="Nusbaum C."/>
        </authorList>
    </citation>
    <scope>NUCLEOTIDE SEQUENCE [LARGE SCALE GENOMIC DNA]</scope>
    <source>
        <strain evidence="10 11">DAOM BR117</strain>
    </source>
</reference>
<keyword evidence="8" id="KW-1133">Transmembrane helix</keyword>
<evidence type="ECO:0000256" key="1">
    <source>
        <dbReference type="ARBA" id="ARBA00004323"/>
    </source>
</evidence>
<feature type="domain" description="Alpha 1,4-glycosyltransferase" evidence="9">
    <location>
        <begin position="408"/>
        <end position="485"/>
    </location>
</feature>
<name>A0A0L0HEI4_SPIPD</name>
<proteinExistence type="inferred from homology"/>
<organism evidence="10 11">
    <name type="scientific">Spizellomyces punctatus (strain DAOM BR117)</name>
    <dbReference type="NCBI Taxonomy" id="645134"/>
    <lineage>
        <taxon>Eukaryota</taxon>
        <taxon>Fungi</taxon>
        <taxon>Fungi incertae sedis</taxon>
        <taxon>Chytridiomycota</taxon>
        <taxon>Chytridiomycota incertae sedis</taxon>
        <taxon>Chytridiomycetes</taxon>
        <taxon>Spizellomycetales</taxon>
        <taxon>Spizellomycetaceae</taxon>
        <taxon>Spizellomyces</taxon>
    </lineage>
</organism>
<keyword evidence="11" id="KW-1185">Reference proteome</keyword>
<dbReference type="OrthoDB" id="409543at2759"/>
<comment type="subcellular location">
    <subcellularLocation>
        <location evidence="1">Golgi apparatus membrane</location>
        <topology evidence="1">Single-pass type II membrane protein</topology>
    </subcellularLocation>
</comment>
<evidence type="ECO:0000256" key="5">
    <source>
        <dbReference type="ARBA" id="ARBA00023034"/>
    </source>
</evidence>
<feature type="region of interest" description="Disordered" evidence="7">
    <location>
        <begin position="343"/>
        <end position="379"/>
    </location>
</feature>
<dbReference type="STRING" id="645134.A0A0L0HEI4"/>
<dbReference type="InterPro" id="IPR007652">
    <property type="entry name" value="A1-4-GlycosylTfrase_dom"/>
</dbReference>
<keyword evidence="5" id="KW-0333">Golgi apparatus</keyword>
<evidence type="ECO:0000313" key="11">
    <source>
        <dbReference type="Proteomes" id="UP000053201"/>
    </source>
</evidence>
<evidence type="ECO:0000256" key="8">
    <source>
        <dbReference type="SAM" id="Phobius"/>
    </source>
</evidence>